<dbReference type="InterPro" id="IPR036873">
    <property type="entry name" value="Rhodanese-like_dom_sf"/>
</dbReference>
<dbReference type="CDD" id="cd01449">
    <property type="entry name" value="TST_Repeat_2"/>
    <property type="match status" value="1"/>
</dbReference>
<dbReference type="InterPro" id="IPR045078">
    <property type="entry name" value="TST/MPST-like"/>
</dbReference>
<dbReference type="Proteomes" id="UP000431401">
    <property type="component" value="Unassembled WGS sequence"/>
</dbReference>
<evidence type="ECO:0000313" key="4">
    <source>
        <dbReference type="EMBL" id="MQY28724.1"/>
    </source>
</evidence>
<sequence>MPSRPDTLITAAELAERLGSGTPTGVLDVRWQLDRPDGREAYAAGHIPGAVYVDLDTELSDHEVTGRGRHPLPAGAALQAAARRWGLRRDVPVVVYDNWNRAGSARAWWVLRAAGLTEVRILDGGLAAWIAGGHALATGTEEPTVGDVEIGYPDLYSGAAPTLTADEAAALATTGVLLDARAPERFRGEVEPVDRVPGHIPGARNVPSASVLDENGFFRPAAELENIFAETKGADQVGAYCGSGVTAAVDLAALRILGINGALFPGSWSQWSSEPDRPVAGANTH</sequence>
<comment type="caution">
    <text evidence="4">The sequence shown here is derived from an EMBL/GenBank/DDBJ whole genome shotgun (WGS) entry which is preliminary data.</text>
</comment>
<keyword evidence="5" id="KW-1185">Reference proteome</keyword>
<keyword evidence="1 4" id="KW-0808">Transferase</keyword>
<organism evidence="4 5">
    <name type="scientific">Nocardia aurantia</name>
    <dbReference type="NCBI Taxonomy" id="2585199"/>
    <lineage>
        <taxon>Bacteria</taxon>
        <taxon>Bacillati</taxon>
        <taxon>Actinomycetota</taxon>
        <taxon>Actinomycetes</taxon>
        <taxon>Mycobacteriales</taxon>
        <taxon>Nocardiaceae</taxon>
        <taxon>Nocardia</taxon>
    </lineage>
</organism>
<evidence type="ECO:0000256" key="1">
    <source>
        <dbReference type="ARBA" id="ARBA00022679"/>
    </source>
</evidence>
<dbReference type="SMART" id="SM00450">
    <property type="entry name" value="RHOD"/>
    <property type="match status" value="2"/>
</dbReference>
<dbReference type="PROSITE" id="PS00380">
    <property type="entry name" value="RHODANESE_1"/>
    <property type="match status" value="1"/>
</dbReference>
<evidence type="ECO:0000313" key="5">
    <source>
        <dbReference type="Proteomes" id="UP000431401"/>
    </source>
</evidence>
<dbReference type="EC" id="2.8.1.1" evidence="4"/>
<dbReference type="AlphaFoldDB" id="A0A7K0DV71"/>
<dbReference type="PANTHER" id="PTHR11364:SF27">
    <property type="entry name" value="SULFURTRANSFERASE"/>
    <property type="match status" value="1"/>
</dbReference>
<dbReference type="Gene3D" id="3.40.250.10">
    <property type="entry name" value="Rhodanese-like domain"/>
    <property type="match status" value="2"/>
</dbReference>
<dbReference type="Pfam" id="PF00581">
    <property type="entry name" value="Rhodanese"/>
    <property type="match status" value="2"/>
</dbReference>
<dbReference type="SUPFAM" id="SSF52821">
    <property type="entry name" value="Rhodanese/Cell cycle control phosphatase"/>
    <property type="match status" value="2"/>
</dbReference>
<dbReference type="OrthoDB" id="9770030at2"/>
<dbReference type="RefSeq" id="WP_153344902.1">
    <property type="nucleotide sequence ID" value="NZ_WEGI01000009.1"/>
</dbReference>
<dbReference type="CDD" id="cd01448">
    <property type="entry name" value="TST_Repeat_1"/>
    <property type="match status" value="1"/>
</dbReference>
<dbReference type="PANTHER" id="PTHR11364">
    <property type="entry name" value="THIOSULFATE SULFERTANSFERASE"/>
    <property type="match status" value="1"/>
</dbReference>
<feature type="domain" description="Rhodanese" evidence="3">
    <location>
        <begin position="176"/>
        <end position="280"/>
    </location>
</feature>
<dbReference type="PROSITE" id="PS50206">
    <property type="entry name" value="RHODANESE_3"/>
    <property type="match status" value="2"/>
</dbReference>
<gene>
    <name evidence="4" type="primary">sseB</name>
    <name evidence="4" type="ORF">NRB56_43080</name>
</gene>
<dbReference type="GO" id="GO:0004792">
    <property type="term" value="F:thiosulfate-cyanide sulfurtransferase activity"/>
    <property type="evidence" value="ECO:0007669"/>
    <property type="project" value="UniProtKB-EC"/>
</dbReference>
<dbReference type="InterPro" id="IPR001763">
    <property type="entry name" value="Rhodanese-like_dom"/>
</dbReference>
<dbReference type="InterPro" id="IPR001307">
    <property type="entry name" value="Thiosulphate_STrfase_CS"/>
</dbReference>
<keyword evidence="2" id="KW-0677">Repeat</keyword>
<feature type="domain" description="Rhodanese" evidence="3">
    <location>
        <begin position="26"/>
        <end position="138"/>
    </location>
</feature>
<evidence type="ECO:0000256" key="2">
    <source>
        <dbReference type="ARBA" id="ARBA00022737"/>
    </source>
</evidence>
<accession>A0A7K0DV71</accession>
<reference evidence="4 5" key="1">
    <citation type="submission" date="2019-10" db="EMBL/GenBank/DDBJ databases">
        <title>Nocardia macrotermitis sp. nov. and Nocardia aurantia sp. nov., isolated from the gut of fungus growing-termite Macrotermes natalensis.</title>
        <authorList>
            <person name="Benndorf R."/>
            <person name="Schwitalla J."/>
            <person name="Martin K."/>
            <person name="De Beer W."/>
            <person name="Kaster A.-K."/>
            <person name="Vollmers J."/>
            <person name="Poulsen M."/>
            <person name="Beemelmanns C."/>
        </authorList>
    </citation>
    <scope>NUCLEOTIDE SEQUENCE [LARGE SCALE GENOMIC DNA]</scope>
    <source>
        <strain evidence="4 5">RB56</strain>
    </source>
</reference>
<name>A0A7K0DV71_9NOCA</name>
<proteinExistence type="predicted"/>
<evidence type="ECO:0000259" key="3">
    <source>
        <dbReference type="PROSITE" id="PS50206"/>
    </source>
</evidence>
<protein>
    <submittedName>
        <fullName evidence="4">Putative thiosulfate sulfurtransferase SseB</fullName>
        <ecNumber evidence="4">2.8.1.1</ecNumber>
    </submittedName>
</protein>
<dbReference type="EMBL" id="WEGI01000009">
    <property type="protein sequence ID" value="MQY28724.1"/>
    <property type="molecule type" value="Genomic_DNA"/>
</dbReference>